<gene>
    <name evidence="5" type="ORF">QQA45_03135</name>
</gene>
<evidence type="ECO:0000256" key="3">
    <source>
        <dbReference type="PROSITE-ProRule" id="PRU00182"/>
    </source>
</evidence>
<keyword evidence="5" id="KW-0808">Transferase</keyword>
<comment type="similarity">
    <text evidence="2">Belongs to the TlyA family.</text>
</comment>
<dbReference type="Pfam" id="PF01728">
    <property type="entry name" value="FtsJ"/>
    <property type="match status" value="1"/>
</dbReference>
<reference evidence="5 6" key="1">
    <citation type="submission" date="2023-06" db="EMBL/GenBank/DDBJ databases">
        <title>Antibody response to the Sneathia vaginalis cytopathogenic toxin A during pregnancy.</title>
        <authorList>
            <person name="Mccoy Z.T."/>
            <person name="Serrano M.G."/>
            <person name="Spaine K."/>
            <person name="Edwards D.J."/>
            <person name="Buck G.A."/>
            <person name="Jefferson K."/>
        </authorList>
    </citation>
    <scope>NUCLEOTIDE SEQUENCE [LARGE SCALE GENOMIC DNA]</scope>
    <source>
        <strain evidence="5 6">CCUG 42621</strain>
    </source>
</reference>
<keyword evidence="5" id="KW-0489">Methyltransferase</keyword>
<dbReference type="CDD" id="cd02440">
    <property type="entry name" value="AdoMet_MTases"/>
    <property type="match status" value="1"/>
</dbReference>
<keyword evidence="1 3" id="KW-0694">RNA-binding</keyword>
<dbReference type="RefSeq" id="WP_285152827.1">
    <property type="nucleotide sequence ID" value="NZ_JASSPP010000004.1"/>
</dbReference>
<dbReference type="PANTHER" id="PTHR32319:SF0">
    <property type="entry name" value="BACTERIAL HEMOLYSIN-LIKE PROTEIN"/>
    <property type="match status" value="1"/>
</dbReference>
<dbReference type="CDD" id="cd00165">
    <property type="entry name" value="S4"/>
    <property type="match status" value="1"/>
</dbReference>
<dbReference type="InterPro" id="IPR004538">
    <property type="entry name" value="Hemolysin_A/TlyA"/>
</dbReference>
<dbReference type="InterPro" id="IPR002942">
    <property type="entry name" value="S4_RNA-bd"/>
</dbReference>
<dbReference type="Gene3D" id="3.10.290.10">
    <property type="entry name" value="RNA-binding S4 domain"/>
    <property type="match status" value="1"/>
</dbReference>
<dbReference type="InterPro" id="IPR029063">
    <property type="entry name" value="SAM-dependent_MTases_sf"/>
</dbReference>
<name>A0ABT7HK42_9FUSO</name>
<dbReference type="PROSITE" id="PS50889">
    <property type="entry name" value="S4"/>
    <property type="match status" value="1"/>
</dbReference>
<proteinExistence type="inferred from homology"/>
<evidence type="ECO:0000256" key="2">
    <source>
        <dbReference type="ARBA" id="ARBA00029460"/>
    </source>
</evidence>
<dbReference type="Pfam" id="PF01479">
    <property type="entry name" value="S4"/>
    <property type="match status" value="1"/>
</dbReference>
<evidence type="ECO:0000313" key="5">
    <source>
        <dbReference type="EMBL" id="MDK9580509.1"/>
    </source>
</evidence>
<dbReference type="GO" id="GO:0008168">
    <property type="term" value="F:methyltransferase activity"/>
    <property type="evidence" value="ECO:0007669"/>
    <property type="project" value="UniProtKB-KW"/>
</dbReference>
<dbReference type="InterPro" id="IPR036986">
    <property type="entry name" value="S4_RNA-bd_sf"/>
</dbReference>
<comment type="caution">
    <text evidence="5">The sequence shown here is derived from an EMBL/GenBank/DDBJ whole genome shotgun (WGS) entry which is preliminary data.</text>
</comment>
<dbReference type="Proteomes" id="UP001225134">
    <property type="component" value="Unassembled WGS sequence"/>
</dbReference>
<dbReference type="SUPFAM" id="SSF53335">
    <property type="entry name" value="S-adenosyl-L-methionine-dependent methyltransferases"/>
    <property type="match status" value="1"/>
</dbReference>
<dbReference type="EMBL" id="JASSPP010000004">
    <property type="protein sequence ID" value="MDK9580509.1"/>
    <property type="molecule type" value="Genomic_DNA"/>
</dbReference>
<feature type="domain" description="RNA-binding S4" evidence="4">
    <location>
        <begin position="3"/>
        <end position="69"/>
    </location>
</feature>
<keyword evidence="6" id="KW-1185">Reference proteome</keyword>
<dbReference type="PANTHER" id="PTHR32319">
    <property type="entry name" value="BACTERIAL HEMOLYSIN-LIKE PROTEIN"/>
    <property type="match status" value="1"/>
</dbReference>
<dbReference type="SUPFAM" id="SSF55174">
    <property type="entry name" value="Alpha-L RNA-binding motif"/>
    <property type="match status" value="1"/>
</dbReference>
<evidence type="ECO:0000256" key="1">
    <source>
        <dbReference type="ARBA" id="ARBA00022884"/>
    </source>
</evidence>
<dbReference type="Gene3D" id="3.40.50.150">
    <property type="entry name" value="Vaccinia Virus protein VP39"/>
    <property type="match status" value="1"/>
</dbReference>
<sequence length="251" mass="28689">MKKRLDLILFEKGYFDSREKAKREIMAENVLINDKLLTKAGTMLKEEDMLTIRIKEKLAYVSRGGLKLEGAIKTFKISFENKIVLDIGASTGGFTDCALQNKAKFVYSVDVGTNQLDYKLRINEKVLSIENTHINKLKLEQLTKGKADIVVADVSFISLTKIVKYIYDFSKENAEVVVLIKPQFEVGKEFIGKNGIVREEKYRKLAIDKVLDSFRKYNFKIIGVEPSPIKGTKGNIEYLLYLRKEENEGKD</sequence>
<dbReference type="InterPro" id="IPR047048">
    <property type="entry name" value="TlyA"/>
</dbReference>
<dbReference type="PIRSF" id="PIRSF005578">
    <property type="entry name" value="TlyA"/>
    <property type="match status" value="1"/>
</dbReference>
<dbReference type="GO" id="GO:0032259">
    <property type="term" value="P:methylation"/>
    <property type="evidence" value="ECO:0007669"/>
    <property type="project" value="UniProtKB-KW"/>
</dbReference>
<dbReference type="NCBIfam" id="TIGR00478">
    <property type="entry name" value="tly"/>
    <property type="match status" value="1"/>
</dbReference>
<organism evidence="5 6">
    <name type="scientific">Sneathia sanguinegens</name>
    <dbReference type="NCBI Taxonomy" id="40543"/>
    <lineage>
        <taxon>Bacteria</taxon>
        <taxon>Fusobacteriati</taxon>
        <taxon>Fusobacteriota</taxon>
        <taxon>Fusobacteriia</taxon>
        <taxon>Fusobacteriales</taxon>
        <taxon>Leptotrichiaceae</taxon>
        <taxon>Sneathia</taxon>
    </lineage>
</organism>
<protein>
    <submittedName>
        <fullName evidence="5">TlyA family RNA methyltransferase</fullName>
    </submittedName>
</protein>
<accession>A0ABT7HK42</accession>
<evidence type="ECO:0000259" key="4">
    <source>
        <dbReference type="SMART" id="SM00363"/>
    </source>
</evidence>
<dbReference type="SMART" id="SM00363">
    <property type="entry name" value="S4"/>
    <property type="match status" value="1"/>
</dbReference>
<dbReference type="InterPro" id="IPR002877">
    <property type="entry name" value="RNA_MeTrfase_FtsJ_dom"/>
</dbReference>
<evidence type="ECO:0000313" key="6">
    <source>
        <dbReference type="Proteomes" id="UP001225134"/>
    </source>
</evidence>